<feature type="region of interest" description="Disordered" evidence="1">
    <location>
        <begin position="33"/>
        <end position="54"/>
    </location>
</feature>
<name>A0ABZ1YTC2_9NOCA</name>
<organism evidence="2 3">
    <name type="scientific">Nocardia vinacea</name>
    <dbReference type="NCBI Taxonomy" id="96468"/>
    <lineage>
        <taxon>Bacteria</taxon>
        <taxon>Bacillati</taxon>
        <taxon>Actinomycetota</taxon>
        <taxon>Actinomycetes</taxon>
        <taxon>Mycobacteriales</taxon>
        <taxon>Nocardiaceae</taxon>
        <taxon>Nocardia</taxon>
    </lineage>
</organism>
<evidence type="ECO:0000313" key="3">
    <source>
        <dbReference type="Proteomes" id="UP001432062"/>
    </source>
</evidence>
<dbReference type="EMBL" id="CP109441">
    <property type="protein sequence ID" value="WUV46532.1"/>
    <property type="molecule type" value="Genomic_DNA"/>
</dbReference>
<sequence>MQEKSLRTRLSLIAGALAGALLIAGVVAAESGQATPATSNVQAASGPSDRGAGH</sequence>
<dbReference type="Proteomes" id="UP001432062">
    <property type="component" value="Chromosome"/>
</dbReference>
<dbReference type="RefSeq" id="WP_329410336.1">
    <property type="nucleotide sequence ID" value="NZ_CP109441.1"/>
</dbReference>
<gene>
    <name evidence="2" type="ORF">OG563_47155</name>
</gene>
<evidence type="ECO:0000256" key="1">
    <source>
        <dbReference type="SAM" id="MobiDB-lite"/>
    </source>
</evidence>
<protein>
    <submittedName>
        <fullName evidence="2">Uncharacterized protein</fullName>
    </submittedName>
</protein>
<reference evidence="2" key="1">
    <citation type="submission" date="2022-10" db="EMBL/GenBank/DDBJ databases">
        <title>The complete genomes of actinobacterial strains from the NBC collection.</title>
        <authorList>
            <person name="Joergensen T.S."/>
            <person name="Alvarez Arevalo M."/>
            <person name="Sterndorff E.B."/>
            <person name="Faurdal D."/>
            <person name="Vuksanovic O."/>
            <person name="Mourched A.-S."/>
            <person name="Charusanti P."/>
            <person name="Shaw S."/>
            <person name="Blin K."/>
            <person name="Weber T."/>
        </authorList>
    </citation>
    <scope>NUCLEOTIDE SEQUENCE</scope>
    <source>
        <strain evidence="2">NBC_01482</strain>
    </source>
</reference>
<accession>A0ABZ1YTC2</accession>
<feature type="compositionally biased region" description="Polar residues" evidence="1">
    <location>
        <begin position="33"/>
        <end position="45"/>
    </location>
</feature>
<proteinExistence type="predicted"/>
<keyword evidence="3" id="KW-1185">Reference proteome</keyword>
<evidence type="ECO:0000313" key="2">
    <source>
        <dbReference type="EMBL" id="WUV46532.1"/>
    </source>
</evidence>